<feature type="region of interest" description="Disordered" evidence="7">
    <location>
        <begin position="96"/>
        <end position="115"/>
    </location>
</feature>
<dbReference type="HOGENOM" id="CLU_113441_5_2_0"/>
<sequence length="115" mass="13562">MRYYELVFVLKPTLTEEEISSKVESVQSLITSNGGEIYNFEKWGRKELAYPIQNFNSGYYFIINFKTENYELPSKLEYNLRLDEDVIRFLAFKTKPPKKEEVKEETSAEKVEAAE</sequence>
<dbReference type="InterPro" id="IPR035980">
    <property type="entry name" value="Ribosomal_bS6_sf"/>
</dbReference>
<dbReference type="KEGG" id="pmx:PERMA_1291"/>
<comment type="function">
    <text evidence="4 6">Binds together with bS18 to 16S ribosomal RNA.</text>
</comment>
<dbReference type="InterPro" id="IPR014717">
    <property type="entry name" value="Transl_elong_EF1B/ribsomal_bS6"/>
</dbReference>
<keyword evidence="3 6" id="KW-0687">Ribonucleoprotein</keyword>
<evidence type="ECO:0000256" key="3">
    <source>
        <dbReference type="ARBA" id="ARBA00023274"/>
    </source>
</evidence>
<keyword evidence="9" id="KW-1185">Reference proteome</keyword>
<protein>
    <recommendedName>
        <fullName evidence="5 6">Small ribosomal subunit protein bS6</fullName>
    </recommendedName>
</protein>
<dbReference type="OrthoDB" id="9812702at2"/>
<dbReference type="Pfam" id="PF01250">
    <property type="entry name" value="Ribosomal_S6"/>
    <property type="match status" value="1"/>
</dbReference>
<keyword evidence="6" id="KW-0694">RNA-binding</keyword>
<dbReference type="AlphaFoldDB" id="C0QQW7"/>
<evidence type="ECO:0000313" key="8">
    <source>
        <dbReference type="EMBL" id="ACO04921.1"/>
    </source>
</evidence>
<dbReference type="PaxDb" id="123214-PERMA_1291"/>
<dbReference type="GO" id="GO:0005737">
    <property type="term" value="C:cytoplasm"/>
    <property type="evidence" value="ECO:0007669"/>
    <property type="project" value="UniProtKB-ARBA"/>
</dbReference>
<evidence type="ECO:0000256" key="2">
    <source>
        <dbReference type="ARBA" id="ARBA00022980"/>
    </source>
</evidence>
<dbReference type="RefSeq" id="WP_015899025.1">
    <property type="nucleotide sequence ID" value="NC_012440.1"/>
</dbReference>
<keyword evidence="6" id="KW-0699">rRNA-binding</keyword>
<evidence type="ECO:0000256" key="4">
    <source>
        <dbReference type="ARBA" id="ARBA00035104"/>
    </source>
</evidence>
<evidence type="ECO:0000256" key="1">
    <source>
        <dbReference type="ARBA" id="ARBA00009512"/>
    </source>
</evidence>
<dbReference type="PANTHER" id="PTHR21011:SF1">
    <property type="entry name" value="SMALL RIBOSOMAL SUBUNIT PROTEIN BS6M"/>
    <property type="match status" value="1"/>
</dbReference>
<dbReference type="InterPro" id="IPR000529">
    <property type="entry name" value="Ribosomal_bS6"/>
</dbReference>
<keyword evidence="2 6" id="KW-0689">Ribosomal protein</keyword>
<dbReference type="GO" id="GO:1990904">
    <property type="term" value="C:ribonucleoprotein complex"/>
    <property type="evidence" value="ECO:0007669"/>
    <property type="project" value="UniProtKB-KW"/>
</dbReference>
<dbReference type="GO" id="GO:0003735">
    <property type="term" value="F:structural constituent of ribosome"/>
    <property type="evidence" value="ECO:0007669"/>
    <property type="project" value="InterPro"/>
</dbReference>
<gene>
    <name evidence="6 8" type="primary">rpsF</name>
    <name evidence="8" type="ordered locus">PERMA_1291</name>
</gene>
<evidence type="ECO:0000256" key="7">
    <source>
        <dbReference type="SAM" id="MobiDB-lite"/>
    </source>
</evidence>
<dbReference type="NCBIfam" id="TIGR00166">
    <property type="entry name" value="S6"/>
    <property type="match status" value="1"/>
</dbReference>
<dbReference type="GO" id="GO:0005840">
    <property type="term" value="C:ribosome"/>
    <property type="evidence" value="ECO:0007669"/>
    <property type="project" value="UniProtKB-KW"/>
</dbReference>
<name>C0QQW7_PERMH</name>
<dbReference type="eggNOG" id="COG0360">
    <property type="taxonomic scope" value="Bacteria"/>
</dbReference>
<dbReference type="SUPFAM" id="SSF54995">
    <property type="entry name" value="Ribosomal protein S6"/>
    <property type="match status" value="1"/>
</dbReference>
<feature type="compositionally biased region" description="Basic and acidic residues" evidence="7">
    <location>
        <begin position="97"/>
        <end position="115"/>
    </location>
</feature>
<dbReference type="GO" id="GO:0070181">
    <property type="term" value="F:small ribosomal subunit rRNA binding"/>
    <property type="evidence" value="ECO:0007669"/>
    <property type="project" value="TreeGrafter"/>
</dbReference>
<proteinExistence type="inferred from homology"/>
<comment type="similarity">
    <text evidence="1 6">Belongs to the bacterial ribosomal protein bS6 family.</text>
</comment>
<dbReference type="GO" id="GO:0006412">
    <property type="term" value="P:translation"/>
    <property type="evidence" value="ECO:0007669"/>
    <property type="project" value="UniProtKB-UniRule"/>
</dbReference>
<dbReference type="HAMAP" id="MF_00360">
    <property type="entry name" value="Ribosomal_bS6"/>
    <property type="match status" value="1"/>
</dbReference>
<organism evidence="8 9">
    <name type="scientific">Persephonella marina (strain DSM 14350 / EX-H1)</name>
    <dbReference type="NCBI Taxonomy" id="123214"/>
    <lineage>
        <taxon>Bacteria</taxon>
        <taxon>Pseudomonadati</taxon>
        <taxon>Aquificota</taxon>
        <taxon>Aquificia</taxon>
        <taxon>Aquificales</taxon>
        <taxon>Hydrogenothermaceae</taxon>
        <taxon>Persephonella</taxon>
    </lineage>
</organism>
<dbReference type="EMBL" id="CP001230">
    <property type="protein sequence ID" value="ACO04921.1"/>
    <property type="molecule type" value="Genomic_DNA"/>
</dbReference>
<dbReference type="Gene3D" id="3.30.70.60">
    <property type="match status" value="1"/>
</dbReference>
<evidence type="ECO:0000256" key="6">
    <source>
        <dbReference type="HAMAP-Rule" id="MF_00360"/>
    </source>
</evidence>
<dbReference type="InterPro" id="IPR020814">
    <property type="entry name" value="Ribosomal_S6_plastid/chlpt"/>
</dbReference>
<dbReference type="Proteomes" id="UP000001366">
    <property type="component" value="Chromosome"/>
</dbReference>
<evidence type="ECO:0000313" key="9">
    <source>
        <dbReference type="Proteomes" id="UP000001366"/>
    </source>
</evidence>
<dbReference type="CDD" id="cd00473">
    <property type="entry name" value="bS6"/>
    <property type="match status" value="1"/>
</dbReference>
<accession>C0QQW7</accession>
<dbReference type="PANTHER" id="PTHR21011">
    <property type="entry name" value="MITOCHONDRIAL 28S RIBOSOMAL PROTEIN S6"/>
    <property type="match status" value="1"/>
</dbReference>
<evidence type="ECO:0000256" key="5">
    <source>
        <dbReference type="ARBA" id="ARBA00035294"/>
    </source>
</evidence>
<dbReference type="STRING" id="123214.PERMA_1291"/>
<reference evidence="8 9" key="1">
    <citation type="journal article" date="2009" name="J. Bacteriol.">
        <title>Complete and draft genome sequences of six members of the Aquificales.</title>
        <authorList>
            <person name="Reysenbach A.L."/>
            <person name="Hamamura N."/>
            <person name="Podar M."/>
            <person name="Griffiths E."/>
            <person name="Ferreira S."/>
            <person name="Hochstein R."/>
            <person name="Heidelberg J."/>
            <person name="Johnson J."/>
            <person name="Mead D."/>
            <person name="Pohorille A."/>
            <person name="Sarmiento M."/>
            <person name="Schweighofer K."/>
            <person name="Seshadri R."/>
            <person name="Voytek M.A."/>
        </authorList>
    </citation>
    <scope>NUCLEOTIDE SEQUENCE [LARGE SCALE GENOMIC DNA]</scope>
    <source>
        <strain evidence="9">DSM 14350 / EX-H1</strain>
    </source>
</reference>